<dbReference type="InterPro" id="IPR027492">
    <property type="entry name" value="RNA_MTrfase_RlmN"/>
</dbReference>
<feature type="binding site" evidence="12">
    <location>
        <position position="115"/>
    </location>
    <ligand>
        <name>[4Fe-4S] cluster</name>
        <dbReference type="ChEBI" id="CHEBI:49883"/>
        <note>4Fe-4S-S-AdoMet</note>
    </ligand>
</feature>
<comment type="catalytic activity">
    <reaction evidence="12">
        <text>adenosine(37) in tRNA + 2 reduced [2Fe-2S]-[ferredoxin] + 2 S-adenosyl-L-methionine = 2-methyladenosine(37) in tRNA + 5'-deoxyadenosine + L-methionine + 2 oxidized [2Fe-2S]-[ferredoxin] + S-adenosyl-L-homocysteine</text>
        <dbReference type="Rhea" id="RHEA:43332"/>
        <dbReference type="Rhea" id="RHEA-COMP:10000"/>
        <dbReference type="Rhea" id="RHEA-COMP:10001"/>
        <dbReference type="Rhea" id="RHEA-COMP:10162"/>
        <dbReference type="Rhea" id="RHEA-COMP:10485"/>
        <dbReference type="ChEBI" id="CHEBI:17319"/>
        <dbReference type="ChEBI" id="CHEBI:33737"/>
        <dbReference type="ChEBI" id="CHEBI:33738"/>
        <dbReference type="ChEBI" id="CHEBI:57844"/>
        <dbReference type="ChEBI" id="CHEBI:57856"/>
        <dbReference type="ChEBI" id="CHEBI:59789"/>
        <dbReference type="ChEBI" id="CHEBI:74411"/>
        <dbReference type="ChEBI" id="CHEBI:74497"/>
        <dbReference type="EC" id="2.1.1.192"/>
    </reaction>
</comment>
<dbReference type="Gene3D" id="3.20.20.70">
    <property type="entry name" value="Aldolase class I"/>
    <property type="match status" value="1"/>
</dbReference>
<dbReference type="GO" id="GO:0032259">
    <property type="term" value="P:methylation"/>
    <property type="evidence" value="ECO:0007669"/>
    <property type="project" value="UniProtKB-KW"/>
</dbReference>
<evidence type="ECO:0000256" key="12">
    <source>
        <dbReference type="HAMAP-Rule" id="MF_01849"/>
    </source>
</evidence>
<comment type="caution">
    <text evidence="12">Lacks conserved residue(s) required for the propagation of feature annotation.</text>
</comment>
<feature type="binding site" evidence="12">
    <location>
        <begin position="158"/>
        <end position="159"/>
    </location>
    <ligand>
        <name>S-adenosyl-L-methionine</name>
        <dbReference type="ChEBI" id="CHEBI:59789"/>
    </ligand>
</feature>
<comment type="function">
    <text evidence="12">Specifically methylates position 2 of adenine 2503 in 23S rRNA and position 2 of adenine 37 in tRNAs.</text>
</comment>
<keyword evidence="11 12" id="KW-0411">Iron-sulfur</keyword>
<reference evidence="14 15" key="1">
    <citation type="submission" date="2024-04" db="EMBL/GenBank/DDBJ databases">
        <title>Genome sequencing and metabolic network reconstruction of aminoacids and betaine degradation by Anoxynatronum sibiricum.</title>
        <authorList>
            <person name="Detkova E.N."/>
            <person name="Boltjanskaja Y.V."/>
            <person name="Mardanov A.V."/>
            <person name="Kevbrin V."/>
        </authorList>
    </citation>
    <scope>NUCLEOTIDE SEQUENCE [LARGE SCALE GENOMIC DNA]</scope>
    <source>
        <strain evidence="14 15">Z-7981</strain>
    </source>
</reference>
<evidence type="ECO:0000256" key="7">
    <source>
        <dbReference type="ARBA" id="ARBA00022691"/>
    </source>
</evidence>
<keyword evidence="2 12" id="KW-0004">4Fe-4S</keyword>
<comment type="miscellaneous">
    <text evidence="12">Reaction proceeds by a ping-pong mechanism involving intermediate methylation of a conserved cysteine residue.</text>
</comment>
<evidence type="ECO:0000256" key="5">
    <source>
        <dbReference type="ARBA" id="ARBA00022603"/>
    </source>
</evidence>
<dbReference type="PANTHER" id="PTHR30544:SF5">
    <property type="entry name" value="RADICAL SAM CORE DOMAIN-CONTAINING PROTEIN"/>
    <property type="match status" value="1"/>
</dbReference>
<sequence length="345" mass="38771">MKNDLLNCSLEEMRKEIQKLDWPAFRGDQIFAWLQKGITSFDEMTNLSINQRQILKNSYHINALKMVRKQVSSVDGTTKYLFQLEDEQLIESVLMIYQHGVSVCLSTQVGCAMGCSFCASGQEGLIRNLTTAEMLGQVLYIAGDQPRRVSHLVLMGSGEPLQNLANVVKLMEIVNHPKGLHISMRHITLSTCGLIPEIRQLAMLQLPFNLAISLHAPNDAIRMRLMPVASRYSVQELTDACETYAKQTGRRITYEYALIKGVNDSVEHISMLGDLLSGKLCHVNLIPVNPIRGSTFRSTDGQHAQRLKMVLEKKRIPVTIRREMGSDIDAACGQLKRRTLTEMGE</sequence>
<feature type="binding site" evidence="12">
    <location>
        <position position="111"/>
    </location>
    <ligand>
        <name>[4Fe-4S] cluster</name>
        <dbReference type="ChEBI" id="CHEBI:49883"/>
        <note>4Fe-4S-S-AdoMet</note>
    </ligand>
</feature>
<keyword evidence="4 12" id="KW-0698">rRNA processing</keyword>
<evidence type="ECO:0000256" key="4">
    <source>
        <dbReference type="ARBA" id="ARBA00022552"/>
    </source>
</evidence>
<comment type="cofactor">
    <cofactor evidence="12">
        <name>[4Fe-4S] cluster</name>
        <dbReference type="ChEBI" id="CHEBI:49883"/>
    </cofactor>
    <text evidence="12">Binds 1 [4Fe-4S] cluster. The cluster is coordinated with 3 cysteines and an exchangeable S-adenosyl-L-methionine.</text>
</comment>
<dbReference type="PROSITE" id="PS51918">
    <property type="entry name" value="RADICAL_SAM"/>
    <property type="match status" value="1"/>
</dbReference>
<keyword evidence="9 12" id="KW-0479">Metal-binding</keyword>
<dbReference type="SFLD" id="SFLDS00029">
    <property type="entry name" value="Radical_SAM"/>
    <property type="match status" value="1"/>
</dbReference>
<comment type="similarity">
    <text evidence="12">Belongs to the radical SAM superfamily. RlmN family.</text>
</comment>
<dbReference type="Gene3D" id="1.10.150.530">
    <property type="match status" value="1"/>
</dbReference>
<dbReference type="Proteomes" id="UP001407405">
    <property type="component" value="Unassembled WGS sequence"/>
</dbReference>
<dbReference type="InterPro" id="IPR004383">
    <property type="entry name" value="rRNA_lsu_MTrfase_RlmN/Cfr"/>
</dbReference>
<feature type="active site" description="Proton acceptor" evidence="12">
    <location>
        <position position="91"/>
    </location>
</feature>
<keyword evidence="6 12" id="KW-0808">Transferase</keyword>
<evidence type="ECO:0000256" key="2">
    <source>
        <dbReference type="ARBA" id="ARBA00022485"/>
    </source>
</evidence>
<dbReference type="Pfam" id="PF04055">
    <property type="entry name" value="Radical_SAM"/>
    <property type="match status" value="1"/>
</dbReference>
<organism evidence="14 15">
    <name type="scientific">Anoxynatronum sibiricum</name>
    <dbReference type="NCBI Taxonomy" id="210623"/>
    <lineage>
        <taxon>Bacteria</taxon>
        <taxon>Bacillati</taxon>
        <taxon>Bacillota</taxon>
        <taxon>Clostridia</taxon>
        <taxon>Eubacteriales</taxon>
        <taxon>Clostridiaceae</taxon>
        <taxon>Anoxynatronum</taxon>
    </lineage>
</organism>
<dbReference type="Pfam" id="PF21016">
    <property type="entry name" value="RlmN_N"/>
    <property type="match status" value="1"/>
</dbReference>
<proteinExistence type="inferred from homology"/>
<keyword evidence="3 12" id="KW-0963">Cytoplasm</keyword>
<feature type="binding site" evidence="12">
    <location>
        <position position="190"/>
    </location>
    <ligand>
        <name>S-adenosyl-L-methionine</name>
        <dbReference type="ChEBI" id="CHEBI:59789"/>
    </ligand>
</feature>
<dbReference type="InterPro" id="IPR048641">
    <property type="entry name" value="RlmN_N"/>
</dbReference>
<dbReference type="SUPFAM" id="SSF102114">
    <property type="entry name" value="Radical SAM enzymes"/>
    <property type="match status" value="1"/>
</dbReference>
<feature type="active site" description="S-methylcysteine intermediate" evidence="12">
    <location>
        <position position="332"/>
    </location>
</feature>
<dbReference type="CDD" id="cd01335">
    <property type="entry name" value="Radical_SAM"/>
    <property type="match status" value="1"/>
</dbReference>
<evidence type="ECO:0000313" key="15">
    <source>
        <dbReference type="Proteomes" id="UP001407405"/>
    </source>
</evidence>
<dbReference type="InterPro" id="IPR007197">
    <property type="entry name" value="rSAM"/>
</dbReference>
<dbReference type="InterPro" id="IPR040072">
    <property type="entry name" value="Methyltransferase_A"/>
</dbReference>
<dbReference type="InterPro" id="IPR058240">
    <property type="entry name" value="rSAM_sf"/>
</dbReference>
<comment type="catalytic activity">
    <reaction evidence="12">
        <text>adenosine(2503) in 23S rRNA + 2 reduced [2Fe-2S]-[ferredoxin] + 2 S-adenosyl-L-methionine = 2-methyladenosine(2503) in 23S rRNA + 5'-deoxyadenosine + L-methionine + 2 oxidized [2Fe-2S]-[ferredoxin] + S-adenosyl-L-homocysteine</text>
        <dbReference type="Rhea" id="RHEA:42916"/>
        <dbReference type="Rhea" id="RHEA-COMP:10000"/>
        <dbReference type="Rhea" id="RHEA-COMP:10001"/>
        <dbReference type="Rhea" id="RHEA-COMP:10152"/>
        <dbReference type="Rhea" id="RHEA-COMP:10282"/>
        <dbReference type="ChEBI" id="CHEBI:17319"/>
        <dbReference type="ChEBI" id="CHEBI:33737"/>
        <dbReference type="ChEBI" id="CHEBI:33738"/>
        <dbReference type="ChEBI" id="CHEBI:57844"/>
        <dbReference type="ChEBI" id="CHEBI:57856"/>
        <dbReference type="ChEBI" id="CHEBI:59789"/>
        <dbReference type="ChEBI" id="CHEBI:74411"/>
        <dbReference type="ChEBI" id="CHEBI:74497"/>
        <dbReference type="EC" id="2.1.1.192"/>
    </reaction>
</comment>
<evidence type="ECO:0000256" key="8">
    <source>
        <dbReference type="ARBA" id="ARBA00022694"/>
    </source>
</evidence>
<evidence type="ECO:0000259" key="13">
    <source>
        <dbReference type="PROSITE" id="PS51918"/>
    </source>
</evidence>
<dbReference type="PIRSF" id="PIRSF006004">
    <property type="entry name" value="CHP00048"/>
    <property type="match status" value="1"/>
</dbReference>
<comment type="subcellular location">
    <subcellularLocation>
        <location evidence="1 12">Cytoplasm</location>
    </subcellularLocation>
</comment>
<keyword evidence="8 12" id="KW-0819">tRNA processing</keyword>
<keyword evidence="10 12" id="KW-0408">Iron</keyword>
<dbReference type="GO" id="GO:0008168">
    <property type="term" value="F:methyltransferase activity"/>
    <property type="evidence" value="ECO:0007669"/>
    <property type="project" value="UniProtKB-KW"/>
</dbReference>
<evidence type="ECO:0000256" key="6">
    <source>
        <dbReference type="ARBA" id="ARBA00022679"/>
    </source>
</evidence>
<feature type="binding site" evidence="12">
    <location>
        <begin position="213"/>
        <end position="215"/>
    </location>
    <ligand>
        <name>S-adenosyl-L-methionine</name>
        <dbReference type="ChEBI" id="CHEBI:59789"/>
    </ligand>
</feature>
<feature type="binding site" evidence="12">
    <location>
        <position position="118"/>
    </location>
    <ligand>
        <name>[4Fe-4S] cluster</name>
        <dbReference type="ChEBI" id="CHEBI:49883"/>
        <note>4Fe-4S-S-AdoMet</note>
    </ligand>
</feature>
<feature type="domain" description="Radical SAM core" evidence="13">
    <location>
        <begin position="97"/>
        <end position="327"/>
    </location>
</feature>
<evidence type="ECO:0000256" key="1">
    <source>
        <dbReference type="ARBA" id="ARBA00004496"/>
    </source>
</evidence>
<comment type="caution">
    <text evidence="14">The sequence shown here is derived from an EMBL/GenBank/DDBJ whole genome shotgun (WGS) entry which is preliminary data.</text>
</comment>
<keyword evidence="5 12" id="KW-0489">Methyltransferase</keyword>
<dbReference type="NCBIfam" id="TIGR00048">
    <property type="entry name" value="rRNA_mod_RlmN"/>
    <property type="match status" value="1"/>
</dbReference>
<dbReference type="SFLD" id="SFLDF00275">
    <property type="entry name" value="adenosine_C2_methyltransferase"/>
    <property type="match status" value="1"/>
</dbReference>
<keyword evidence="7 12" id="KW-0949">S-adenosyl-L-methionine</keyword>
<name>A0ABU9VSS1_9CLOT</name>
<dbReference type="EC" id="2.1.1.192" evidence="12"/>
<evidence type="ECO:0000313" key="14">
    <source>
        <dbReference type="EMBL" id="MEN1759491.1"/>
    </source>
</evidence>
<dbReference type="PANTHER" id="PTHR30544">
    <property type="entry name" value="23S RRNA METHYLTRANSFERASE"/>
    <property type="match status" value="1"/>
</dbReference>
<keyword evidence="15" id="KW-1185">Reference proteome</keyword>
<evidence type="ECO:0000256" key="9">
    <source>
        <dbReference type="ARBA" id="ARBA00022723"/>
    </source>
</evidence>
<dbReference type="HAMAP" id="MF_01849">
    <property type="entry name" value="RNA_methyltr_RlmN"/>
    <property type="match status" value="1"/>
</dbReference>
<evidence type="ECO:0000256" key="11">
    <source>
        <dbReference type="ARBA" id="ARBA00023014"/>
    </source>
</evidence>
<dbReference type="RefSeq" id="WP_343184838.1">
    <property type="nucleotide sequence ID" value="NZ_JBCITM010000002.1"/>
</dbReference>
<evidence type="ECO:0000256" key="10">
    <source>
        <dbReference type="ARBA" id="ARBA00023004"/>
    </source>
</evidence>
<gene>
    <name evidence="12 14" type="primary">rlmN</name>
    <name evidence="14" type="ORF">AAIG11_03300</name>
</gene>
<accession>A0ABU9VSS1</accession>
<dbReference type="InterPro" id="IPR013785">
    <property type="entry name" value="Aldolase_TIM"/>
</dbReference>
<keyword evidence="12" id="KW-1015">Disulfide bond</keyword>
<dbReference type="EMBL" id="JBCITM010000002">
    <property type="protein sequence ID" value="MEN1759491.1"/>
    <property type="molecule type" value="Genomic_DNA"/>
</dbReference>
<dbReference type="SFLD" id="SFLDG01062">
    <property type="entry name" value="methyltransferase_(Class_A)"/>
    <property type="match status" value="1"/>
</dbReference>
<feature type="binding site" evidence="12">
    <location>
        <position position="289"/>
    </location>
    <ligand>
        <name>S-adenosyl-L-methionine</name>
        <dbReference type="ChEBI" id="CHEBI:59789"/>
    </ligand>
</feature>
<evidence type="ECO:0000256" key="3">
    <source>
        <dbReference type="ARBA" id="ARBA00022490"/>
    </source>
</evidence>
<protein>
    <recommendedName>
        <fullName evidence="12">Probable dual-specificity RNA methyltransferase RlmN</fullName>
        <ecNumber evidence="12">2.1.1.192</ecNumber>
    </recommendedName>
    <alternativeName>
        <fullName evidence="12">23S rRNA (adenine(2503)-C(2))-methyltransferase</fullName>
    </alternativeName>
    <alternativeName>
        <fullName evidence="12">23S rRNA m2A2503 methyltransferase</fullName>
    </alternativeName>
    <alternativeName>
        <fullName evidence="12">Ribosomal RNA large subunit methyltransferase N</fullName>
    </alternativeName>
    <alternativeName>
        <fullName evidence="12">tRNA (adenine(37)-C(2))-methyltransferase</fullName>
    </alternativeName>
    <alternativeName>
        <fullName evidence="12">tRNA m2A37 methyltransferase</fullName>
    </alternativeName>
</protein>